<dbReference type="EMBL" id="CP002403">
    <property type="protein sequence ID" value="ADU22338.1"/>
    <property type="molecule type" value="Genomic_DNA"/>
</dbReference>
<dbReference type="eggNOG" id="COG1609">
    <property type="taxonomic scope" value="Bacteria"/>
</dbReference>
<reference evidence="1 2" key="1">
    <citation type="journal article" date="2011" name="J. Bacteriol.">
        <title>Complete genome of the cellulolytic ruminal bacterium Ruminococcus albus 7.</title>
        <authorList>
            <person name="Suen G."/>
            <person name="Stevenson D.M."/>
            <person name="Bruce D.C."/>
            <person name="Chertkov O."/>
            <person name="Copeland A."/>
            <person name="Cheng J.F."/>
            <person name="Detter C."/>
            <person name="Detter J.C."/>
            <person name="Goodwin L.A."/>
            <person name="Han C.S."/>
            <person name="Hauser L.J."/>
            <person name="Ivanova N.N."/>
            <person name="Kyrpides N.C."/>
            <person name="Land M.L."/>
            <person name="Lapidus A."/>
            <person name="Lucas S."/>
            <person name="Ovchinnikova G."/>
            <person name="Pitluck S."/>
            <person name="Tapia R."/>
            <person name="Woyke T."/>
            <person name="Boyum J."/>
            <person name="Mead D."/>
            <person name="Weimer P.J."/>
        </authorList>
    </citation>
    <scope>NUCLEOTIDE SEQUENCE [LARGE SCALE GENOMIC DNA]</scope>
    <source>
        <strain evidence="2">ATCC 27210 / DSM 20455 / JCM 14654 / NCDO 2250 / 7</strain>
    </source>
</reference>
<dbReference type="STRING" id="697329.Rumal_1840"/>
<dbReference type="Pfam" id="PF12116">
    <property type="entry name" value="SpoIIID"/>
    <property type="match status" value="1"/>
</dbReference>
<dbReference type="HOGENOM" id="CLU_174628_0_0_9"/>
<sequence>MFGNDRERAVQFGEYMVSQKSTVRATAAAFGVSKSTVHKDLTENLPKISAVLYSEVRKILEENKEQRHIRGGLATKHKYENINNRTGI</sequence>
<organism evidence="1 2">
    <name type="scientific">Ruminococcus albus (strain ATCC 27210 / DSM 20455 / JCM 14654 / NCDO 2250 / 7)</name>
    <dbReference type="NCBI Taxonomy" id="697329"/>
    <lineage>
        <taxon>Bacteria</taxon>
        <taxon>Bacillati</taxon>
        <taxon>Bacillota</taxon>
        <taxon>Clostridia</taxon>
        <taxon>Eubacteriales</taxon>
        <taxon>Oscillospiraceae</taxon>
        <taxon>Ruminococcus</taxon>
    </lineage>
</organism>
<dbReference type="AlphaFoldDB" id="E6UAB6"/>
<name>E6UAB6_RUMA7</name>
<accession>E6UAB6</accession>
<gene>
    <name evidence="1" type="ordered locus">Rumal_1840</name>
</gene>
<evidence type="ECO:0000313" key="2">
    <source>
        <dbReference type="Proteomes" id="UP000006919"/>
    </source>
</evidence>
<evidence type="ECO:0000313" key="1">
    <source>
        <dbReference type="EMBL" id="ADU22338.1"/>
    </source>
</evidence>
<dbReference type="Proteomes" id="UP000006919">
    <property type="component" value="Chromosome"/>
</dbReference>
<proteinExistence type="predicted"/>
<dbReference type="InterPro" id="IPR014208">
    <property type="entry name" value="Spore_III_D"/>
</dbReference>
<protein>
    <submittedName>
        <fullName evidence="1">Transcription regulator of sigma-E/sigma-K-dependent gene spoIIID</fullName>
    </submittedName>
</protein>
<dbReference type="OrthoDB" id="1682956at2"/>
<dbReference type="KEGG" id="ral:Rumal_1840"/>
<dbReference type="RefSeq" id="WP_013498502.1">
    <property type="nucleotide sequence ID" value="NC_014833.1"/>
</dbReference>